<evidence type="ECO:0000256" key="6">
    <source>
        <dbReference type="ARBA" id="ARBA00022833"/>
    </source>
</evidence>
<organism evidence="14">
    <name type="scientific">Iconisemion striatum</name>
    <dbReference type="NCBI Taxonomy" id="60296"/>
    <lineage>
        <taxon>Eukaryota</taxon>
        <taxon>Metazoa</taxon>
        <taxon>Chordata</taxon>
        <taxon>Craniata</taxon>
        <taxon>Vertebrata</taxon>
        <taxon>Euteleostomi</taxon>
        <taxon>Actinopterygii</taxon>
        <taxon>Neopterygii</taxon>
        <taxon>Teleostei</taxon>
        <taxon>Neoteleostei</taxon>
        <taxon>Acanthomorphata</taxon>
        <taxon>Ovalentaria</taxon>
        <taxon>Atherinomorphae</taxon>
        <taxon>Cyprinodontiformes</taxon>
        <taxon>Nothobranchiidae</taxon>
        <taxon>Iconisemion</taxon>
    </lineage>
</organism>
<dbReference type="Pfam" id="PF13894">
    <property type="entry name" value="zf-C2H2_4"/>
    <property type="match status" value="1"/>
</dbReference>
<dbReference type="FunFam" id="3.30.160.60:FF:000912">
    <property type="entry name" value="Zinc finger protein 660"/>
    <property type="match status" value="1"/>
</dbReference>
<evidence type="ECO:0000256" key="10">
    <source>
        <dbReference type="ARBA" id="ARBA00023242"/>
    </source>
</evidence>
<keyword evidence="10" id="KW-0539">Nucleus</keyword>
<gene>
    <name evidence="14" type="primary">Nfu_g_1_007905</name>
</gene>
<comment type="similarity">
    <text evidence="2">Belongs to the krueppel C2H2-type zinc-finger protein family.</text>
</comment>
<reference evidence="14" key="1">
    <citation type="submission" date="2016-05" db="EMBL/GenBank/DDBJ databases">
        <authorList>
            <person name="Lavstsen T."/>
            <person name="Jespersen J.S."/>
        </authorList>
    </citation>
    <scope>NUCLEOTIDE SEQUENCE</scope>
    <source>
        <tissue evidence="14">Brain</tissue>
    </source>
</reference>
<evidence type="ECO:0000256" key="4">
    <source>
        <dbReference type="ARBA" id="ARBA00022737"/>
    </source>
</evidence>
<dbReference type="FunFam" id="3.30.160.60:FF:001450">
    <property type="entry name" value="zinc finger protein 774"/>
    <property type="match status" value="1"/>
</dbReference>
<dbReference type="InterPro" id="IPR036236">
    <property type="entry name" value="Znf_C2H2_sf"/>
</dbReference>
<dbReference type="SUPFAM" id="SSF57667">
    <property type="entry name" value="beta-beta-alpha zinc fingers"/>
    <property type="match status" value="5"/>
</dbReference>
<feature type="compositionally biased region" description="Polar residues" evidence="12">
    <location>
        <begin position="137"/>
        <end position="164"/>
    </location>
</feature>
<keyword evidence="7" id="KW-0805">Transcription regulation</keyword>
<dbReference type="EMBL" id="HADX01012199">
    <property type="protein sequence ID" value="SBP34431.1"/>
    <property type="molecule type" value="Transcribed_RNA"/>
</dbReference>
<feature type="domain" description="C2H2-type" evidence="13">
    <location>
        <begin position="340"/>
        <end position="367"/>
    </location>
</feature>
<accession>A0A1A7YW84</accession>
<name>A0A1A7YW84_9TELE</name>
<evidence type="ECO:0000256" key="1">
    <source>
        <dbReference type="ARBA" id="ARBA00004123"/>
    </source>
</evidence>
<keyword evidence="9" id="KW-0804">Transcription</keyword>
<dbReference type="FunFam" id="3.30.160.60:FF:001480">
    <property type="entry name" value="Si:cabz01071911.3"/>
    <property type="match status" value="1"/>
</dbReference>
<dbReference type="Gene3D" id="3.30.160.60">
    <property type="entry name" value="Classic Zinc Finger"/>
    <property type="match status" value="8"/>
</dbReference>
<dbReference type="GO" id="GO:0008270">
    <property type="term" value="F:zinc ion binding"/>
    <property type="evidence" value="ECO:0007669"/>
    <property type="project" value="UniProtKB-KW"/>
</dbReference>
<dbReference type="PANTHER" id="PTHR24381">
    <property type="entry name" value="ZINC FINGER PROTEIN"/>
    <property type="match status" value="1"/>
</dbReference>
<evidence type="ECO:0000313" key="14">
    <source>
        <dbReference type="EMBL" id="SBP34431.1"/>
    </source>
</evidence>
<dbReference type="PROSITE" id="PS00028">
    <property type="entry name" value="ZINC_FINGER_C2H2_1"/>
    <property type="match status" value="8"/>
</dbReference>
<feature type="compositionally biased region" description="Low complexity" evidence="12">
    <location>
        <begin position="279"/>
        <end position="289"/>
    </location>
</feature>
<feature type="domain" description="C2H2-type" evidence="13">
    <location>
        <begin position="312"/>
        <end position="339"/>
    </location>
</feature>
<evidence type="ECO:0000256" key="3">
    <source>
        <dbReference type="ARBA" id="ARBA00022723"/>
    </source>
</evidence>
<evidence type="ECO:0000259" key="13">
    <source>
        <dbReference type="PROSITE" id="PS50157"/>
    </source>
</evidence>
<feature type="domain" description="C2H2-type" evidence="13">
    <location>
        <begin position="424"/>
        <end position="451"/>
    </location>
</feature>
<evidence type="ECO:0000256" key="7">
    <source>
        <dbReference type="ARBA" id="ARBA00023015"/>
    </source>
</evidence>
<dbReference type="GO" id="GO:0000977">
    <property type="term" value="F:RNA polymerase II transcription regulatory region sequence-specific DNA binding"/>
    <property type="evidence" value="ECO:0007669"/>
    <property type="project" value="TreeGrafter"/>
</dbReference>
<keyword evidence="6" id="KW-0862">Zinc</keyword>
<comment type="subcellular location">
    <subcellularLocation>
        <location evidence="1">Nucleus</location>
    </subcellularLocation>
</comment>
<feature type="domain" description="C2H2-type" evidence="13">
    <location>
        <begin position="452"/>
        <end position="479"/>
    </location>
</feature>
<feature type="domain" description="C2H2-type" evidence="13">
    <location>
        <begin position="480"/>
        <end position="507"/>
    </location>
</feature>
<keyword evidence="3" id="KW-0479">Metal-binding</keyword>
<dbReference type="GO" id="GO:0000981">
    <property type="term" value="F:DNA-binding transcription factor activity, RNA polymerase II-specific"/>
    <property type="evidence" value="ECO:0007669"/>
    <property type="project" value="TreeGrafter"/>
</dbReference>
<dbReference type="FunFam" id="3.30.160.60:FF:000557">
    <property type="entry name" value="zinc finger and SCAN domain-containing protein 29"/>
    <property type="match status" value="1"/>
</dbReference>
<evidence type="ECO:0000256" key="8">
    <source>
        <dbReference type="ARBA" id="ARBA00023125"/>
    </source>
</evidence>
<protein>
    <recommendedName>
        <fullName evidence="13">C2H2-type domain-containing protein</fullName>
    </recommendedName>
</protein>
<dbReference type="GO" id="GO:0000122">
    <property type="term" value="P:negative regulation of transcription by RNA polymerase II"/>
    <property type="evidence" value="ECO:0007669"/>
    <property type="project" value="UniProtKB-ARBA"/>
</dbReference>
<keyword evidence="8" id="KW-0238">DNA-binding</keyword>
<dbReference type="PANTHER" id="PTHR24381:SF393">
    <property type="entry name" value="CHROMATIN-LINKED ADAPTOR FOR MSL PROTEINS, ISOFORM B"/>
    <property type="match status" value="1"/>
</dbReference>
<dbReference type="GO" id="GO:0005634">
    <property type="term" value="C:nucleus"/>
    <property type="evidence" value="ECO:0007669"/>
    <property type="project" value="UniProtKB-SubCell"/>
</dbReference>
<feature type="compositionally biased region" description="Basic and acidic residues" evidence="12">
    <location>
        <begin position="210"/>
        <end position="219"/>
    </location>
</feature>
<dbReference type="InterPro" id="IPR013087">
    <property type="entry name" value="Znf_C2H2_type"/>
</dbReference>
<evidence type="ECO:0000256" key="2">
    <source>
        <dbReference type="ARBA" id="ARBA00006991"/>
    </source>
</evidence>
<keyword evidence="5 11" id="KW-0863">Zinc-finger</keyword>
<evidence type="ECO:0000256" key="5">
    <source>
        <dbReference type="ARBA" id="ARBA00022771"/>
    </source>
</evidence>
<evidence type="ECO:0000256" key="12">
    <source>
        <dbReference type="SAM" id="MobiDB-lite"/>
    </source>
</evidence>
<feature type="region of interest" description="Disordered" evidence="12">
    <location>
        <begin position="128"/>
        <end position="236"/>
    </location>
</feature>
<dbReference type="FunFam" id="3.30.160.60:FF:001465">
    <property type="entry name" value="Zinc finger protein 560"/>
    <property type="match status" value="1"/>
</dbReference>
<feature type="domain" description="C2H2-type" evidence="13">
    <location>
        <begin position="368"/>
        <end position="395"/>
    </location>
</feature>
<dbReference type="SMART" id="SM00355">
    <property type="entry name" value="ZnF_C2H2"/>
    <property type="match status" value="8"/>
</dbReference>
<proteinExistence type="inferred from homology"/>
<dbReference type="AlphaFoldDB" id="A0A1A7YW84"/>
<dbReference type="FunFam" id="3.30.160.60:FF:000446">
    <property type="entry name" value="Zinc finger protein"/>
    <property type="match status" value="1"/>
</dbReference>
<reference evidence="14" key="2">
    <citation type="submission" date="2016-06" db="EMBL/GenBank/DDBJ databases">
        <title>The genome of a short-lived fish provides insights into sex chromosome evolution and the genetic control of aging.</title>
        <authorList>
            <person name="Reichwald K."/>
            <person name="Felder M."/>
            <person name="Petzold A."/>
            <person name="Koch P."/>
            <person name="Groth M."/>
            <person name="Platzer M."/>
        </authorList>
    </citation>
    <scope>NUCLEOTIDE SEQUENCE</scope>
    <source>
        <tissue evidence="14">Brain</tissue>
    </source>
</reference>
<feature type="domain" description="C2H2-type" evidence="13">
    <location>
        <begin position="258"/>
        <end position="285"/>
    </location>
</feature>
<dbReference type="Pfam" id="PF00096">
    <property type="entry name" value="zf-C2H2"/>
    <property type="match status" value="6"/>
</dbReference>
<dbReference type="PROSITE" id="PS50157">
    <property type="entry name" value="ZINC_FINGER_C2H2_2"/>
    <property type="match status" value="8"/>
</dbReference>
<dbReference type="FunFam" id="3.30.160.60:FF:000100">
    <property type="entry name" value="Zinc finger 45-like"/>
    <property type="match status" value="1"/>
</dbReference>
<evidence type="ECO:0000256" key="9">
    <source>
        <dbReference type="ARBA" id="ARBA00023163"/>
    </source>
</evidence>
<feature type="region of interest" description="Disordered" evidence="12">
    <location>
        <begin position="278"/>
        <end position="300"/>
    </location>
</feature>
<feature type="compositionally biased region" description="Acidic residues" evidence="12">
    <location>
        <begin position="199"/>
        <end position="209"/>
    </location>
</feature>
<sequence length="510" mass="58679">MIYEEICSDRFCSGLIRLKHTEKMSQVDYFHRDTENHLSEDQREMKQLDAHQQQDVVINQTTDVQQLVLIKEEASLDWSSDLDQRNPECLEIKEEENEHWTNGEEEDEDRWENIRNISFPLNVIVKTEDSEEEENCQYLQPSQSFNDGSSEAEPPTSSSVQPVKTESDEEDCGGPEPDRNPAPNTHVQLNTDEKASESSETEASQDEDEVKDHSKDNRETVTSSGSESEDSDEDWRKTRTLRSRVKGKTRCKTSKKPFRCPECFKRFVNKLSFQRHVTSHSGKSSSSVGGEKRCRRKRNVDSKTGENARKTFTCDDCGKNFISQYYLKCHMSVHTGEKPFSCDFCGRTFKCLQILKCHIRLHTGEKPFACDKCSKTFSHLPSLKLHMTHHTGERPFRCNVCNKKFSLQGTLKLHMTIHTGEKPFACTSCNRCFRLRGDLKAHMMSHSGEKPFSCSDCGAKFARHGSLLRHARVHTGERPFPCDKCDKRFFQNSHLKKHSSVHADQKVYTV</sequence>
<keyword evidence="4" id="KW-0677">Repeat</keyword>
<feature type="domain" description="C2H2-type" evidence="13">
    <location>
        <begin position="396"/>
        <end position="423"/>
    </location>
</feature>
<evidence type="ECO:0000256" key="11">
    <source>
        <dbReference type="PROSITE-ProRule" id="PRU00042"/>
    </source>
</evidence>